<gene>
    <name evidence="1" type="ORF">Hypma_003320</name>
</gene>
<dbReference type="SUPFAM" id="SSF69304">
    <property type="entry name" value="Tricorn protease N-terminal domain"/>
    <property type="match status" value="1"/>
</dbReference>
<dbReference type="InterPro" id="IPR036047">
    <property type="entry name" value="F-box-like_dom_sf"/>
</dbReference>
<dbReference type="AlphaFoldDB" id="A0A369JBE9"/>
<sequence>MVLKLVEDVLLKVLTFCDVCGVLAASQANQQLHDLAFSKQVWIALVTDLHCRLFLDLPCGAHLVEYSTDELINLVKRIVHGPSSWMTRSSAPIITRQIVLKPEMYHGPGVLNWENQPQLFPGGAFVFYENWGKLECWAVEGKKLVWTYTPEMSRWVDMFALEPTDSGQGALVMIGIRDYVTPHKERKNFVEILHLDLSTGNSRKLFDERAPDTGFDNPFNLLRIQGDYALAGMRKPESEPSQIMLFKLSTLITRTLRVPKDHDVDLVSGNLIMVSPDIRSPHTILDIRLWRISSLIYSDDNASIDATGPLIASSIKLSKPSRNPSFRLAAHSSPLSSDHSIIWLLVSSSSPKFTLIRKYDVSHAGVEPLTMRCTKTWNLENVEKGVPDGSSRISYAGYANISWAVKVYSLSNPKLDEVEIPLPDRGDYVHMSAYSGALTYATNNDVIVNYYE</sequence>
<proteinExistence type="predicted"/>
<evidence type="ECO:0008006" key="3">
    <source>
        <dbReference type="Google" id="ProtNLM"/>
    </source>
</evidence>
<organism evidence="1 2">
    <name type="scientific">Hypsizygus marmoreus</name>
    <name type="common">White beech mushroom</name>
    <name type="synonym">Agaricus marmoreus</name>
    <dbReference type="NCBI Taxonomy" id="39966"/>
    <lineage>
        <taxon>Eukaryota</taxon>
        <taxon>Fungi</taxon>
        <taxon>Dikarya</taxon>
        <taxon>Basidiomycota</taxon>
        <taxon>Agaricomycotina</taxon>
        <taxon>Agaricomycetes</taxon>
        <taxon>Agaricomycetidae</taxon>
        <taxon>Agaricales</taxon>
        <taxon>Tricholomatineae</taxon>
        <taxon>Lyophyllaceae</taxon>
        <taxon>Hypsizygus</taxon>
    </lineage>
</organism>
<evidence type="ECO:0000313" key="1">
    <source>
        <dbReference type="EMBL" id="RDB16186.1"/>
    </source>
</evidence>
<keyword evidence="2" id="KW-1185">Reference proteome</keyword>
<accession>A0A369JBE9</accession>
<name>A0A369JBE9_HYPMA</name>
<dbReference type="EMBL" id="LUEZ02000131">
    <property type="protein sequence ID" value="RDB16186.1"/>
    <property type="molecule type" value="Genomic_DNA"/>
</dbReference>
<protein>
    <recommendedName>
        <fullName evidence="3">F-box domain-containing protein</fullName>
    </recommendedName>
</protein>
<comment type="caution">
    <text evidence="1">The sequence shown here is derived from an EMBL/GenBank/DDBJ whole genome shotgun (WGS) entry which is preliminary data.</text>
</comment>
<reference evidence="1" key="1">
    <citation type="submission" date="2018-04" db="EMBL/GenBank/DDBJ databases">
        <title>Whole genome sequencing of Hypsizygus marmoreus.</title>
        <authorList>
            <person name="Choi I.-G."/>
            <person name="Min B."/>
            <person name="Kim J.-G."/>
            <person name="Kim S."/>
            <person name="Oh Y.-L."/>
            <person name="Kong W.-S."/>
            <person name="Park H."/>
            <person name="Jeong J."/>
            <person name="Song E.-S."/>
        </authorList>
    </citation>
    <scope>NUCLEOTIDE SEQUENCE [LARGE SCALE GENOMIC DNA]</scope>
    <source>
        <strain evidence="1">51987-8</strain>
    </source>
</reference>
<evidence type="ECO:0000313" key="2">
    <source>
        <dbReference type="Proteomes" id="UP000076154"/>
    </source>
</evidence>
<dbReference type="SUPFAM" id="SSF81383">
    <property type="entry name" value="F-box domain"/>
    <property type="match status" value="1"/>
</dbReference>
<dbReference type="Proteomes" id="UP000076154">
    <property type="component" value="Unassembled WGS sequence"/>
</dbReference>
<dbReference type="OrthoDB" id="3034290at2759"/>
<dbReference type="InParanoid" id="A0A369JBE9"/>